<feature type="coiled-coil region" evidence="1">
    <location>
        <begin position="228"/>
        <end position="266"/>
    </location>
</feature>
<sequence>MLKKLRLALASLTVYRNFLQEKPVIKLIRHLDDVWQYGQDSLQAVESYHDFIFTLYLTGLSLDMFLLDFILHDDNPFSREAEHKPLEEISEHMVKAAARDLAVLQELYNFPWREVYSSYPLPCFTHAEKEGAKNIFQGQNWPDALPSLAVYYAENSRGVVSRYRALRWEKGKGLVGVKNPEVCHLDDLLGLEEQIKKLCLNTECFLKGYPANNVLLYGPRGTGKSTMIKALLTRYKDTRLRLVEIRREEVKELNKLVERLKDYKLRFIIYIDDLSFEDYETGYKGLKAVLEGNIQEVSDNVLVYATSNRRHLVKEYFSDRLKADEEIHFFDSMEEKLSLSDRFGLVITVPAPDRTTYLAIVQKLALAKGIHMEKEELEKRALAWSRNGHGFSGRSARQFVYSLGEYCQA</sequence>
<dbReference type="InterPro" id="IPR008533">
    <property type="entry name" value="DUF815"/>
</dbReference>
<keyword evidence="1" id="KW-0175">Coiled coil</keyword>
<dbReference type="Gene3D" id="3.40.50.300">
    <property type="entry name" value="P-loop containing nucleotide triphosphate hydrolases"/>
    <property type="match status" value="1"/>
</dbReference>
<dbReference type="EMBL" id="FQWY01000005">
    <property type="protein sequence ID" value="SHG51694.1"/>
    <property type="molecule type" value="Genomic_DNA"/>
</dbReference>
<dbReference type="Proteomes" id="UP000242329">
    <property type="component" value="Unassembled WGS sequence"/>
</dbReference>
<evidence type="ECO:0000256" key="1">
    <source>
        <dbReference type="SAM" id="Coils"/>
    </source>
</evidence>
<evidence type="ECO:0000259" key="2">
    <source>
        <dbReference type="SMART" id="SM00382"/>
    </source>
</evidence>
<dbReference type="RefSeq" id="WP_073089343.1">
    <property type="nucleotide sequence ID" value="NZ_FQWY01000005.1"/>
</dbReference>
<dbReference type="InterPro" id="IPR003593">
    <property type="entry name" value="AAA+_ATPase"/>
</dbReference>
<dbReference type="STRING" id="1123382.SAMN02745221_00365"/>
<dbReference type="PANTHER" id="PTHR42935:SF1">
    <property type="entry name" value="SLR0930 PROTEIN"/>
    <property type="match status" value="1"/>
</dbReference>
<dbReference type="CDD" id="cd00009">
    <property type="entry name" value="AAA"/>
    <property type="match status" value="1"/>
</dbReference>
<dbReference type="AlphaFoldDB" id="A0A1M5KFI6"/>
<keyword evidence="4" id="KW-1185">Reference proteome</keyword>
<evidence type="ECO:0000313" key="4">
    <source>
        <dbReference type="Proteomes" id="UP000242329"/>
    </source>
</evidence>
<evidence type="ECO:0000313" key="3">
    <source>
        <dbReference type="EMBL" id="SHG51694.1"/>
    </source>
</evidence>
<name>A0A1M5KFI6_9FIRM</name>
<accession>A0A1M5KFI6</accession>
<reference evidence="4" key="1">
    <citation type="submission" date="2016-11" db="EMBL/GenBank/DDBJ databases">
        <authorList>
            <person name="Varghese N."/>
            <person name="Submissions S."/>
        </authorList>
    </citation>
    <scope>NUCLEOTIDE SEQUENCE [LARGE SCALE GENOMIC DNA]</scope>
    <source>
        <strain evidence="4">DSM 11003</strain>
    </source>
</reference>
<proteinExistence type="predicted"/>
<dbReference type="Pfam" id="PF05673">
    <property type="entry name" value="DUF815"/>
    <property type="match status" value="1"/>
</dbReference>
<organism evidence="3 4">
    <name type="scientific">Thermosyntropha lipolytica DSM 11003</name>
    <dbReference type="NCBI Taxonomy" id="1123382"/>
    <lineage>
        <taxon>Bacteria</taxon>
        <taxon>Bacillati</taxon>
        <taxon>Bacillota</taxon>
        <taxon>Clostridia</taxon>
        <taxon>Eubacteriales</taxon>
        <taxon>Syntrophomonadaceae</taxon>
        <taxon>Thermosyntropha</taxon>
    </lineage>
</organism>
<dbReference type="InterPro" id="IPR027417">
    <property type="entry name" value="P-loop_NTPase"/>
</dbReference>
<dbReference type="OrthoDB" id="9812140at2"/>
<gene>
    <name evidence="3" type="ORF">SAMN02745221_00365</name>
</gene>
<feature type="domain" description="AAA+ ATPase" evidence="2">
    <location>
        <begin position="210"/>
        <end position="328"/>
    </location>
</feature>
<dbReference type="SUPFAM" id="SSF52540">
    <property type="entry name" value="P-loop containing nucleoside triphosphate hydrolases"/>
    <property type="match status" value="1"/>
</dbReference>
<dbReference type="PANTHER" id="PTHR42935">
    <property type="entry name" value="SLR0930 PROTEIN"/>
    <property type="match status" value="1"/>
</dbReference>
<dbReference type="SMART" id="SM00382">
    <property type="entry name" value="AAA"/>
    <property type="match status" value="1"/>
</dbReference>
<protein>
    <recommendedName>
        <fullName evidence="2">AAA+ ATPase domain-containing protein</fullName>
    </recommendedName>
</protein>